<gene>
    <name evidence="2" type="ORF">Fmac_008381</name>
</gene>
<dbReference type="AlphaFoldDB" id="A0ABD1MXR5"/>
<sequence length="111" mass="12728">MGLPQKQKLRLIYEIMFDSKSIQKIKRQVTESLSIACICSTMSKQETEVVESKNNDEGSRQSPKDDIVTKLVEFEKDTIFGVVSTPDNDFAEMQKMCKRRQSKFSTNKKVA</sequence>
<feature type="region of interest" description="Disordered" evidence="1">
    <location>
        <begin position="45"/>
        <end position="65"/>
    </location>
</feature>
<reference evidence="2 3" key="1">
    <citation type="submission" date="2024-08" db="EMBL/GenBank/DDBJ databases">
        <title>Insights into the chromosomal genome structure of Flemingia macrophylla.</title>
        <authorList>
            <person name="Ding Y."/>
            <person name="Zhao Y."/>
            <person name="Bi W."/>
            <person name="Wu M."/>
            <person name="Zhao G."/>
            <person name="Gong Y."/>
            <person name="Li W."/>
            <person name="Zhang P."/>
        </authorList>
    </citation>
    <scope>NUCLEOTIDE SEQUENCE [LARGE SCALE GENOMIC DNA]</scope>
    <source>
        <strain evidence="2">DYQJB</strain>
        <tissue evidence="2">Leaf</tissue>
    </source>
</reference>
<accession>A0ABD1MXR5</accession>
<dbReference type="EMBL" id="JBGMDY010000003">
    <property type="protein sequence ID" value="KAL2340441.1"/>
    <property type="molecule type" value="Genomic_DNA"/>
</dbReference>
<comment type="caution">
    <text evidence="2">The sequence shown here is derived from an EMBL/GenBank/DDBJ whole genome shotgun (WGS) entry which is preliminary data.</text>
</comment>
<dbReference type="Proteomes" id="UP001603857">
    <property type="component" value="Unassembled WGS sequence"/>
</dbReference>
<evidence type="ECO:0000313" key="2">
    <source>
        <dbReference type="EMBL" id="KAL2340441.1"/>
    </source>
</evidence>
<keyword evidence="3" id="KW-1185">Reference proteome</keyword>
<evidence type="ECO:0000313" key="3">
    <source>
        <dbReference type="Proteomes" id="UP001603857"/>
    </source>
</evidence>
<protein>
    <submittedName>
        <fullName evidence="2">Uncharacterized protein</fullName>
    </submittedName>
</protein>
<name>A0ABD1MXR5_9FABA</name>
<organism evidence="2 3">
    <name type="scientific">Flemingia macrophylla</name>
    <dbReference type="NCBI Taxonomy" id="520843"/>
    <lineage>
        <taxon>Eukaryota</taxon>
        <taxon>Viridiplantae</taxon>
        <taxon>Streptophyta</taxon>
        <taxon>Embryophyta</taxon>
        <taxon>Tracheophyta</taxon>
        <taxon>Spermatophyta</taxon>
        <taxon>Magnoliopsida</taxon>
        <taxon>eudicotyledons</taxon>
        <taxon>Gunneridae</taxon>
        <taxon>Pentapetalae</taxon>
        <taxon>rosids</taxon>
        <taxon>fabids</taxon>
        <taxon>Fabales</taxon>
        <taxon>Fabaceae</taxon>
        <taxon>Papilionoideae</taxon>
        <taxon>50 kb inversion clade</taxon>
        <taxon>NPAAA clade</taxon>
        <taxon>indigoferoid/millettioid clade</taxon>
        <taxon>Phaseoleae</taxon>
        <taxon>Flemingia</taxon>
    </lineage>
</organism>
<proteinExistence type="predicted"/>
<evidence type="ECO:0000256" key="1">
    <source>
        <dbReference type="SAM" id="MobiDB-lite"/>
    </source>
</evidence>